<keyword evidence="2" id="KW-1185">Reference proteome</keyword>
<proteinExistence type="predicted"/>
<dbReference type="STRING" id="3988.B9SR25"/>
<evidence type="ECO:0000313" key="2">
    <source>
        <dbReference type="Proteomes" id="UP000008311"/>
    </source>
</evidence>
<dbReference type="AlphaFoldDB" id="B9SR25"/>
<name>B9SR25_RICCO</name>
<dbReference type="Proteomes" id="UP000008311">
    <property type="component" value="Unassembled WGS sequence"/>
</dbReference>
<accession>B9SR25</accession>
<gene>
    <name evidence="1" type="ORF">RCOM_0464900</name>
</gene>
<organism evidence="1 2">
    <name type="scientific">Ricinus communis</name>
    <name type="common">Castor bean</name>
    <dbReference type="NCBI Taxonomy" id="3988"/>
    <lineage>
        <taxon>Eukaryota</taxon>
        <taxon>Viridiplantae</taxon>
        <taxon>Streptophyta</taxon>
        <taxon>Embryophyta</taxon>
        <taxon>Tracheophyta</taxon>
        <taxon>Spermatophyta</taxon>
        <taxon>Magnoliopsida</taxon>
        <taxon>eudicotyledons</taxon>
        <taxon>Gunneridae</taxon>
        <taxon>Pentapetalae</taxon>
        <taxon>rosids</taxon>
        <taxon>fabids</taxon>
        <taxon>Malpighiales</taxon>
        <taxon>Euphorbiaceae</taxon>
        <taxon>Acalyphoideae</taxon>
        <taxon>Acalypheae</taxon>
        <taxon>Ricinus</taxon>
    </lineage>
</organism>
<dbReference type="InParanoid" id="B9SR25"/>
<dbReference type="EMBL" id="EQ974093">
    <property type="protein sequence ID" value="EEF33927.1"/>
    <property type="molecule type" value="Genomic_DNA"/>
</dbReference>
<reference evidence="2" key="1">
    <citation type="journal article" date="2010" name="Nat. Biotechnol.">
        <title>Draft genome sequence of the oilseed species Ricinus communis.</title>
        <authorList>
            <person name="Chan A.P."/>
            <person name="Crabtree J."/>
            <person name="Zhao Q."/>
            <person name="Lorenzi H."/>
            <person name="Orvis J."/>
            <person name="Puiu D."/>
            <person name="Melake-Berhan A."/>
            <person name="Jones K.M."/>
            <person name="Redman J."/>
            <person name="Chen G."/>
            <person name="Cahoon E.B."/>
            <person name="Gedil M."/>
            <person name="Stanke M."/>
            <person name="Haas B.J."/>
            <person name="Wortman J.R."/>
            <person name="Fraser-Liggett C.M."/>
            <person name="Ravel J."/>
            <person name="Rabinowicz P.D."/>
        </authorList>
    </citation>
    <scope>NUCLEOTIDE SEQUENCE [LARGE SCALE GENOMIC DNA]</scope>
    <source>
        <strain evidence="2">cv. Hale</strain>
    </source>
</reference>
<evidence type="ECO:0000313" key="1">
    <source>
        <dbReference type="EMBL" id="EEF33927.1"/>
    </source>
</evidence>
<protein>
    <submittedName>
        <fullName evidence="1">Uncharacterized protein</fullName>
    </submittedName>
</protein>
<sequence length="85" mass="9454">MELIGEKNKEICTLEKRGNIYILTLTGLGEHRLNPDLIYSIRSALAQCVLSQPPLPQFLSPQPMASSFQMVLILHGHNPVNNVSN</sequence>